<evidence type="ECO:0000313" key="1">
    <source>
        <dbReference type="EMBL" id="HIY20761.1"/>
    </source>
</evidence>
<dbReference type="EMBL" id="DXDX01000050">
    <property type="protein sequence ID" value="HIY20761.1"/>
    <property type="molecule type" value="Genomic_DNA"/>
</dbReference>
<organism evidence="1 2">
    <name type="scientific">Candidatus Flavonifractor merdigallinarum</name>
    <dbReference type="NCBI Taxonomy" id="2838589"/>
    <lineage>
        <taxon>Bacteria</taxon>
        <taxon>Bacillati</taxon>
        <taxon>Bacillota</taxon>
        <taxon>Clostridia</taxon>
        <taxon>Eubacteriales</taxon>
        <taxon>Oscillospiraceae</taxon>
        <taxon>Flavonifractor</taxon>
    </lineage>
</organism>
<reference evidence="1" key="1">
    <citation type="journal article" date="2021" name="PeerJ">
        <title>Extensive microbial diversity within the chicken gut microbiome revealed by metagenomics and culture.</title>
        <authorList>
            <person name="Gilroy R."/>
            <person name="Ravi A."/>
            <person name="Getino M."/>
            <person name="Pursley I."/>
            <person name="Horton D.L."/>
            <person name="Alikhan N.F."/>
            <person name="Baker D."/>
            <person name="Gharbi K."/>
            <person name="Hall N."/>
            <person name="Watson M."/>
            <person name="Adriaenssens E.M."/>
            <person name="Foster-Nyarko E."/>
            <person name="Jarju S."/>
            <person name="Secka A."/>
            <person name="Antonio M."/>
            <person name="Oren A."/>
            <person name="Chaudhuri R.R."/>
            <person name="La Ragione R."/>
            <person name="Hildebrand F."/>
            <person name="Pallen M.J."/>
        </authorList>
    </citation>
    <scope>NUCLEOTIDE SEQUENCE</scope>
    <source>
        <strain evidence="1">ChiBcec16_6824</strain>
    </source>
</reference>
<reference evidence="1" key="2">
    <citation type="submission" date="2021-04" db="EMBL/GenBank/DDBJ databases">
        <authorList>
            <person name="Gilroy R."/>
        </authorList>
    </citation>
    <scope>NUCLEOTIDE SEQUENCE</scope>
    <source>
        <strain evidence="1">ChiBcec16_6824</strain>
    </source>
</reference>
<evidence type="ECO:0000313" key="2">
    <source>
        <dbReference type="Proteomes" id="UP000823868"/>
    </source>
</evidence>
<protein>
    <submittedName>
        <fullName evidence="1">Uncharacterized protein</fullName>
    </submittedName>
</protein>
<sequence length="71" mass="8115">LRLFFSRFLFCEKKSGATRVGCPRWVSGPSGEDKPLHSEGLDTVSFRWYIEDATIILFTIVKFTVEEGTEL</sequence>
<accession>A0A9D2BX50</accession>
<name>A0A9D2BX50_9FIRM</name>
<dbReference type="AlphaFoldDB" id="A0A9D2BX50"/>
<gene>
    <name evidence="1" type="ORF">H9841_02525</name>
</gene>
<proteinExistence type="predicted"/>
<comment type="caution">
    <text evidence="1">The sequence shown here is derived from an EMBL/GenBank/DDBJ whole genome shotgun (WGS) entry which is preliminary data.</text>
</comment>
<feature type="non-terminal residue" evidence="1">
    <location>
        <position position="1"/>
    </location>
</feature>
<dbReference type="Proteomes" id="UP000823868">
    <property type="component" value="Unassembled WGS sequence"/>
</dbReference>